<dbReference type="Gene3D" id="6.10.250.290">
    <property type="match status" value="1"/>
</dbReference>
<dbReference type="NCBIfam" id="NF000955">
    <property type="entry name" value="PRK00099.1-1"/>
    <property type="match status" value="1"/>
</dbReference>
<evidence type="ECO:0000256" key="6">
    <source>
        <dbReference type="HAMAP-Rule" id="MF_00362"/>
    </source>
</evidence>
<keyword evidence="4 6" id="KW-0687">Ribonucleoprotein</keyword>
<proteinExistence type="inferred from homology"/>
<dbReference type="GO" id="GO:1990904">
    <property type="term" value="C:ribonucleoprotein complex"/>
    <property type="evidence" value="ECO:0007669"/>
    <property type="project" value="UniProtKB-KW"/>
</dbReference>
<evidence type="ECO:0000256" key="2">
    <source>
        <dbReference type="ARBA" id="ARBA00008889"/>
    </source>
</evidence>
<dbReference type="InterPro" id="IPR047865">
    <property type="entry name" value="Ribosomal_uL10_bac_type"/>
</dbReference>
<dbReference type="InterPro" id="IPR043141">
    <property type="entry name" value="Ribosomal_uL10-like_sf"/>
</dbReference>
<evidence type="ECO:0000256" key="4">
    <source>
        <dbReference type="ARBA" id="ARBA00023274"/>
    </source>
</evidence>
<name>A0A2K9NE87_9PROT</name>
<dbReference type="CDD" id="cd05797">
    <property type="entry name" value="Ribosomal_L10"/>
    <property type="match status" value="1"/>
</dbReference>
<dbReference type="KEGG" id="ncb:C0V82_15070"/>
<dbReference type="GO" id="GO:0005840">
    <property type="term" value="C:ribosome"/>
    <property type="evidence" value="ECO:0007669"/>
    <property type="project" value="UniProtKB-KW"/>
</dbReference>
<keyword evidence="8" id="KW-1185">Reference proteome</keyword>
<evidence type="ECO:0000313" key="7">
    <source>
        <dbReference type="EMBL" id="AUN31407.1"/>
    </source>
</evidence>
<dbReference type="GO" id="GO:0070180">
    <property type="term" value="F:large ribosomal subunit rRNA binding"/>
    <property type="evidence" value="ECO:0007669"/>
    <property type="project" value="UniProtKB-UniRule"/>
</dbReference>
<dbReference type="InterPro" id="IPR022973">
    <property type="entry name" value="Ribosomal_uL10_bac"/>
</dbReference>
<dbReference type="Pfam" id="PF00466">
    <property type="entry name" value="Ribosomal_L10"/>
    <property type="match status" value="1"/>
</dbReference>
<dbReference type="Gene3D" id="3.30.70.1730">
    <property type="match status" value="1"/>
</dbReference>
<keyword evidence="6" id="KW-0699">rRNA-binding</keyword>
<comment type="similarity">
    <text evidence="2 6">Belongs to the universal ribosomal protein uL10 family.</text>
</comment>
<dbReference type="Proteomes" id="UP000234752">
    <property type="component" value="Chromosome eg_1"/>
</dbReference>
<keyword evidence="6" id="KW-0694">RNA-binding</keyword>
<evidence type="ECO:0000256" key="5">
    <source>
        <dbReference type="ARBA" id="ARBA00035202"/>
    </source>
</evidence>
<keyword evidence="3 6" id="KW-0689">Ribosomal protein</keyword>
<evidence type="ECO:0000256" key="3">
    <source>
        <dbReference type="ARBA" id="ARBA00022980"/>
    </source>
</evidence>
<dbReference type="HAMAP" id="MF_00362">
    <property type="entry name" value="Ribosomal_uL10"/>
    <property type="match status" value="1"/>
</dbReference>
<reference evidence="7 8" key="1">
    <citation type="submission" date="2017-12" db="EMBL/GenBank/DDBJ databases">
        <title>Genomes of bacteria within cyanobacterial aggregates.</title>
        <authorList>
            <person name="Cai H."/>
        </authorList>
    </citation>
    <scope>NUCLEOTIDE SEQUENCE [LARGE SCALE GENOMIC DNA]</scope>
    <source>
        <strain evidence="7 8">TH16</strain>
    </source>
</reference>
<gene>
    <name evidence="6" type="primary">rplJ</name>
    <name evidence="7" type="ORF">C0V82_15070</name>
</gene>
<comment type="function">
    <text evidence="1 6">Forms part of the ribosomal stalk, playing a central role in the interaction of the ribosome with GTP-bound translation factors.</text>
</comment>
<dbReference type="GO" id="GO:0006412">
    <property type="term" value="P:translation"/>
    <property type="evidence" value="ECO:0007669"/>
    <property type="project" value="UniProtKB-UniRule"/>
</dbReference>
<dbReference type="EMBL" id="CP025611">
    <property type="protein sequence ID" value="AUN31407.1"/>
    <property type="molecule type" value="Genomic_DNA"/>
</dbReference>
<dbReference type="AlphaFoldDB" id="A0A2K9NE87"/>
<accession>A0A2K9NE87</accession>
<comment type="subunit">
    <text evidence="6">Part of the ribosomal stalk of the 50S ribosomal subunit. The N-terminus interacts with L11 and the large rRNA to form the base of the stalk. The C-terminus forms an elongated spine to which L12 dimers bind in a sequential fashion forming a multimeric L10(L12)X complex.</text>
</comment>
<dbReference type="OrthoDB" id="9791972at2"/>
<dbReference type="SUPFAM" id="SSF160369">
    <property type="entry name" value="Ribosomal protein L10-like"/>
    <property type="match status" value="1"/>
</dbReference>
<evidence type="ECO:0000256" key="1">
    <source>
        <dbReference type="ARBA" id="ARBA00002633"/>
    </source>
</evidence>
<sequence>MCCNRAEWPFWLSCPKWRRTVDRSQKEATIAALNLELQSAALVVVTKQSGMTVAEVTDLRRKMRAAGASYKVTKNSLAVIALKGTQFEKTEGLFKGPTAMAWSKDPVAAAKVAIDYAKTNDKFKVIGGSIGAVTLDASGVEALSKLPSLTELRAGLLGMIQTPATRIAGVLQAPGGQVARVLAAYAKKDEAA</sequence>
<dbReference type="InterPro" id="IPR001790">
    <property type="entry name" value="Ribosomal_uL10"/>
</dbReference>
<organism evidence="7 8">
    <name type="scientific">Niveispirillum cyanobacteriorum</name>
    <dbReference type="NCBI Taxonomy" id="1612173"/>
    <lineage>
        <taxon>Bacteria</taxon>
        <taxon>Pseudomonadati</taxon>
        <taxon>Pseudomonadota</taxon>
        <taxon>Alphaproteobacteria</taxon>
        <taxon>Rhodospirillales</taxon>
        <taxon>Azospirillaceae</taxon>
        <taxon>Niveispirillum</taxon>
    </lineage>
</organism>
<protein>
    <recommendedName>
        <fullName evidence="5 6">Large ribosomal subunit protein uL10</fullName>
    </recommendedName>
</protein>
<evidence type="ECO:0000313" key="8">
    <source>
        <dbReference type="Proteomes" id="UP000234752"/>
    </source>
</evidence>
<dbReference type="PANTHER" id="PTHR11560">
    <property type="entry name" value="39S RIBOSOMAL PROTEIN L10, MITOCHONDRIAL"/>
    <property type="match status" value="1"/>
</dbReference>